<dbReference type="EMBL" id="UZAI01021843">
    <property type="protein sequence ID" value="VDP56631.1"/>
    <property type="molecule type" value="Genomic_DNA"/>
</dbReference>
<dbReference type="SUPFAM" id="SSF56219">
    <property type="entry name" value="DNase I-like"/>
    <property type="match status" value="1"/>
</dbReference>
<keyword evidence="2" id="KW-1185">Reference proteome</keyword>
<sequence>MLIYSGQEEENAPHIQGVASMMSKVAQNALVGWKSHESKIIKVPFKTREVITMNVIQCYAPTNDRNDHIKDRFNERLQSIIKKCPRKDLTILMGNLNAKVGIDNTRYENIMGRHVLSGR</sequence>
<gene>
    <name evidence="1" type="ORF">SMRZ_LOCUS25814</name>
</gene>
<dbReference type="AlphaFoldDB" id="A0A183NBY9"/>
<protein>
    <submittedName>
        <fullName evidence="1">Uncharacterized protein</fullName>
    </submittedName>
</protein>
<evidence type="ECO:0000313" key="1">
    <source>
        <dbReference type="EMBL" id="VDP56631.1"/>
    </source>
</evidence>
<organism evidence="1 2">
    <name type="scientific">Schistosoma margrebowiei</name>
    <dbReference type="NCBI Taxonomy" id="48269"/>
    <lineage>
        <taxon>Eukaryota</taxon>
        <taxon>Metazoa</taxon>
        <taxon>Spiralia</taxon>
        <taxon>Lophotrochozoa</taxon>
        <taxon>Platyhelminthes</taxon>
        <taxon>Trematoda</taxon>
        <taxon>Digenea</taxon>
        <taxon>Strigeidida</taxon>
        <taxon>Schistosomatoidea</taxon>
        <taxon>Schistosomatidae</taxon>
        <taxon>Schistosoma</taxon>
    </lineage>
</organism>
<proteinExistence type="predicted"/>
<evidence type="ECO:0000313" key="2">
    <source>
        <dbReference type="Proteomes" id="UP000277204"/>
    </source>
</evidence>
<accession>A0A183NBY9</accession>
<reference evidence="1 2" key="1">
    <citation type="submission" date="2018-11" db="EMBL/GenBank/DDBJ databases">
        <authorList>
            <consortium name="Pathogen Informatics"/>
        </authorList>
    </citation>
    <scope>NUCLEOTIDE SEQUENCE [LARGE SCALE GENOMIC DNA]</scope>
    <source>
        <strain evidence="1 2">Zambia</strain>
    </source>
</reference>
<dbReference type="Gene3D" id="3.60.10.10">
    <property type="entry name" value="Endonuclease/exonuclease/phosphatase"/>
    <property type="match status" value="1"/>
</dbReference>
<dbReference type="InterPro" id="IPR036691">
    <property type="entry name" value="Endo/exonu/phosph_ase_sf"/>
</dbReference>
<dbReference type="Proteomes" id="UP000277204">
    <property type="component" value="Unassembled WGS sequence"/>
</dbReference>
<name>A0A183NBY9_9TREM</name>